<keyword evidence="1" id="KW-1133">Transmembrane helix</keyword>
<keyword evidence="3" id="KW-1185">Reference proteome</keyword>
<evidence type="ECO:0000313" key="3">
    <source>
        <dbReference type="Proteomes" id="UP000664795"/>
    </source>
</evidence>
<dbReference type="Gene3D" id="3.40.50.1110">
    <property type="entry name" value="SGNH hydrolase"/>
    <property type="match status" value="1"/>
</dbReference>
<proteinExistence type="predicted"/>
<dbReference type="RefSeq" id="WP_207334339.1">
    <property type="nucleotide sequence ID" value="NZ_JAFMYU010000003.1"/>
</dbReference>
<dbReference type="Proteomes" id="UP000664795">
    <property type="component" value="Unassembled WGS sequence"/>
</dbReference>
<keyword evidence="1" id="KW-0812">Transmembrane</keyword>
<sequence length="451" mass="47532">MTQTITISRPLRHLVHQRDNANRAAVPVVGVAPVGSDRLSVQLTPVKGGTAVATTLTPDATTGQFSGNIIATGGSYALSITAYQNGSVVGTGQVSRVNVGEVLLNFGHSVAQGGIDANVAKYGNTTGPPATDDRVIVATGVQPYPYDESKLALDFQPLTAAPMNILPFNPGPYVYGLLGDKLVKQLGVPVLFLGCAFGGSNLDQCVKVIQGIPFDHSFIKYDQRFPIRQVESALSVYVPLTGGLRGIFMNHGANDRIDGTTADQFKERVRIVVDHLRKKAGRPDLAVWVAVDNQPTPDAIDLVAIRAGQEAAIASIPGVRRGLDLSKLFVSDRPDNVHLHENGFNRYAQGWADVLTPAALASCPMPAVVVPADPTPTVPTTPNPTLTTLATTLSQYGPAVALVVGVCLLTYVAWQRRQSLLLVAGGVVAVAGALVFTRTPRPTTDTTPTAA</sequence>
<gene>
    <name evidence="2" type="ORF">J2I48_05170</name>
</gene>
<dbReference type="AlphaFoldDB" id="A0A939G4B3"/>
<feature type="transmembrane region" description="Helical" evidence="1">
    <location>
        <begin position="420"/>
        <end position="437"/>
    </location>
</feature>
<organism evidence="2 3">
    <name type="scientific">Fibrella aquatilis</name>
    <dbReference type="NCBI Taxonomy" id="2817059"/>
    <lineage>
        <taxon>Bacteria</taxon>
        <taxon>Pseudomonadati</taxon>
        <taxon>Bacteroidota</taxon>
        <taxon>Cytophagia</taxon>
        <taxon>Cytophagales</taxon>
        <taxon>Spirosomataceae</taxon>
        <taxon>Fibrella</taxon>
    </lineage>
</organism>
<feature type="transmembrane region" description="Helical" evidence="1">
    <location>
        <begin position="396"/>
        <end position="413"/>
    </location>
</feature>
<dbReference type="EMBL" id="JAFMYU010000003">
    <property type="protein sequence ID" value="MBO0930374.1"/>
    <property type="molecule type" value="Genomic_DNA"/>
</dbReference>
<keyword evidence="1" id="KW-0472">Membrane</keyword>
<dbReference type="InterPro" id="IPR036514">
    <property type="entry name" value="SGNH_hydro_sf"/>
</dbReference>
<evidence type="ECO:0000256" key="1">
    <source>
        <dbReference type="SAM" id="Phobius"/>
    </source>
</evidence>
<reference evidence="2 3" key="1">
    <citation type="submission" date="2021-03" db="EMBL/GenBank/DDBJ databases">
        <title>Fibrella sp. HMF5036 genome sequencing and assembly.</title>
        <authorList>
            <person name="Kang H."/>
            <person name="Kim H."/>
            <person name="Bae S."/>
            <person name="Joh K."/>
        </authorList>
    </citation>
    <scope>NUCLEOTIDE SEQUENCE [LARGE SCALE GENOMIC DNA]</scope>
    <source>
        <strain evidence="2 3">HMF5036</strain>
    </source>
</reference>
<comment type="caution">
    <text evidence="2">The sequence shown here is derived from an EMBL/GenBank/DDBJ whole genome shotgun (WGS) entry which is preliminary data.</text>
</comment>
<dbReference type="SUPFAM" id="SSF52266">
    <property type="entry name" value="SGNH hydrolase"/>
    <property type="match status" value="1"/>
</dbReference>
<evidence type="ECO:0008006" key="4">
    <source>
        <dbReference type="Google" id="ProtNLM"/>
    </source>
</evidence>
<name>A0A939G4B3_9BACT</name>
<accession>A0A939G4B3</accession>
<protein>
    <recommendedName>
        <fullName evidence="4">Sialate O-acetylesterase domain-containing protein</fullName>
    </recommendedName>
</protein>
<evidence type="ECO:0000313" key="2">
    <source>
        <dbReference type="EMBL" id="MBO0930374.1"/>
    </source>
</evidence>
<dbReference type="GO" id="GO:0016788">
    <property type="term" value="F:hydrolase activity, acting on ester bonds"/>
    <property type="evidence" value="ECO:0007669"/>
    <property type="project" value="UniProtKB-ARBA"/>
</dbReference>